<dbReference type="PANTHER" id="PTHR48098">
    <property type="entry name" value="ENTEROCHELIN ESTERASE-RELATED"/>
    <property type="match status" value="1"/>
</dbReference>
<dbReference type="AlphaFoldDB" id="A0A7W8E264"/>
<evidence type="ECO:0000256" key="1">
    <source>
        <dbReference type="SAM" id="SignalP"/>
    </source>
</evidence>
<keyword evidence="3" id="KW-1185">Reference proteome</keyword>
<evidence type="ECO:0000313" key="3">
    <source>
        <dbReference type="Proteomes" id="UP000540989"/>
    </source>
</evidence>
<dbReference type="InterPro" id="IPR000801">
    <property type="entry name" value="Esterase-like"/>
</dbReference>
<dbReference type="SUPFAM" id="SSF81296">
    <property type="entry name" value="E set domains"/>
    <property type="match status" value="1"/>
</dbReference>
<accession>A0A7W8E264</accession>
<name>A0A7W8E264_9BACT</name>
<protein>
    <submittedName>
        <fullName evidence="2">Enterochelin esterase family protein</fullName>
    </submittedName>
</protein>
<dbReference type="Gene3D" id="2.60.40.10">
    <property type="entry name" value="Immunoglobulins"/>
    <property type="match status" value="1"/>
</dbReference>
<dbReference type="InterPro" id="IPR014756">
    <property type="entry name" value="Ig_E-set"/>
</dbReference>
<gene>
    <name evidence="2" type="ORF">HDF16_000846</name>
</gene>
<dbReference type="PANTHER" id="PTHR48098:SF1">
    <property type="entry name" value="DIACYLGLYCEROL ACYLTRANSFERASE_MYCOLYLTRANSFERASE AG85A"/>
    <property type="match status" value="1"/>
</dbReference>
<dbReference type="InterPro" id="IPR029058">
    <property type="entry name" value="AB_hydrolase_fold"/>
</dbReference>
<organism evidence="2 3">
    <name type="scientific">Granulicella aggregans</name>
    <dbReference type="NCBI Taxonomy" id="474949"/>
    <lineage>
        <taxon>Bacteria</taxon>
        <taxon>Pseudomonadati</taxon>
        <taxon>Acidobacteriota</taxon>
        <taxon>Terriglobia</taxon>
        <taxon>Terriglobales</taxon>
        <taxon>Acidobacteriaceae</taxon>
        <taxon>Granulicella</taxon>
    </lineage>
</organism>
<keyword evidence="1" id="KW-0732">Signal</keyword>
<dbReference type="Gene3D" id="3.40.50.1820">
    <property type="entry name" value="alpha/beta hydrolase"/>
    <property type="match status" value="1"/>
</dbReference>
<dbReference type="InterPro" id="IPR050583">
    <property type="entry name" value="Mycobacterial_A85_antigen"/>
</dbReference>
<dbReference type="SUPFAM" id="SSF53474">
    <property type="entry name" value="alpha/beta-Hydrolases"/>
    <property type="match status" value="1"/>
</dbReference>
<evidence type="ECO:0000313" key="2">
    <source>
        <dbReference type="EMBL" id="MBB5056177.1"/>
    </source>
</evidence>
<dbReference type="Pfam" id="PF00756">
    <property type="entry name" value="Esterase"/>
    <property type="match status" value="1"/>
</dbReference>
<sequence length="386" mass="42516">MSLSGRLHLSGLSLGLVLGLSYTACLQAQTPIPPHTSQIVNPDHSVTFRYIDPTSASVSVVVDNIKDPISMTKDADGLWSVTTQPLVPEIYEYHFLADGQTRRDPTTLAVTGSTYFPLTNFLNVPGDGPLSWDATDVPHGELHRHIYTTHIVQGVSRNQSDYIVYTPPGYNPSAKQVYPVLYLLHGWGDMAIGWTDKGRANFILDNLIAQGKAKPMVVVMPLGYGDTAFVSDWGVWGHDEPIEHNLDLYSQVLLTEIMPRVESEYRISKDRNGRAIAGLSMGGLEALSIGLHNTDKFAYIGGFSSAVHRLNFIKSLPLLTPKDANLKLLWVSCGTGDNLIEPNRKLVAFLKGDNLAVTAIETPGLHTWPVWRDNLTNFAPLLFQTK</sequence>
<reference evidence="2 3" key="1">
    <citation type="submission" date="2020-08" db="EMBL/GenBank/DDBJ databases">
        <title>Genomic Encyclopedia of Type Strains, Phase IV (KMG-V): Genome sequencing to study the core and pangenomes of soil and plant-associated prokaryotes.</title>
        <authorList>
            <person name="Whitman W."/>
        </authorList>
    </citation>
    <scope>NUCLEOTIDE SEQUENCE [LARGE SCALE GENOMIC DNA]</scope>
    <source>
        <strain evidence="2 3">M8UP14</strain>
    </source>
</reference>
<dbReference type="InterPro" id="IPR013783">
    <property type="entry name" value="Ig-like_fold"/>
</dbReference>
<proteinExistence type="predicted"/>
<dbReference type="RefSeq" id="WP_184213856.1">
    <property type="nucleotide sequence ID" value="NZ_JACHIP010000001.1"/>
</dbReference>
<dbReference type="GO" id="GO:0016747">
    <property type="term" value="F:acyltransferase activity, transferring groups other than amino-acyl groups"/>
    <property type="evidence" value="ECO:0007669"/>
    <property type="project" value="TreeGrafter"/>
</dbReference>
<feature type="signal peptide" evidence="1">
    <location>
        <begin position="1"/>
        <end position="28"/>
    </location>
</feature>
<dbReference type="Proteomes" id="UP000540989">
    <property type="component" value="Unassembled WGS sequence"/>
</dbReference>
<dbReference type="EMBL" id="JACHIP010000001">
    <property type="protein sequence ID" value="MBB5056177.1"/>
    <property type="molecule type" value="Genomic_DNA"/>
</dbReference>
<comment type="caution">
    <text evidence="2">The sequence shown here is derived from an EMBL/GenBank/DDBJ whole genome shotgun (WGS) entry which is preliminary data.</text>
</comment>
<feature type="chain" id="PRO_5030897394" evidence="1">
    <location>
        <begin position="29"/>
        <end position="386"/>
    </location>
</feature>